<evidence type="ECO:0000313" key="10">
    <source>
        <dbReference type="Proteomes" id="UP000799439"/>
    </source>
</evidence>
<evidence type="ECO:0000256" key="2">
    <source>
        <dbReference type="ARBA" id="ARBA00022079"/>
    </source>
</evidence>
<dbReference type="EMBL" id="ML996081">
    <property type="protein sequence ID" value="KAF2158202.1"/>
    <property type="molecule type" value="Genomic_DNA"/>
</dbReference>
<evidence type="ECO:0000256" key="3">
    <source>
        <dbReference type="ARBA" id="ARBA00022478"/>
    </source>
</evidence>
<dbReference type="Gene3D" id="3.30.1360.10">
    <property type="entry name" value="RNA polymerase, RBP11-like subunit"/>
    <property type="match status" value="1"/>
</dbReference>
<evidence type="ECO:0000313" key="9">
    <source>
        <dbReference type="EMBL" id="KAF2158202.1"/>
    </source>
</evidence>
<dbReference type="GO" id="GO:0003677">
    <property type="term" value="F:DNA binding"/>
    <property type="evidence" value="ECO:0007669"/>
    <property type="project" value="InterPro"/>
</dbReference>
<dbReference type="PROSITE" id="PS01154">
    <property type="entry name" value="RNA_POL_L_13KD"/>
    <property type="match status" value="1"/>
</dbReference>
<feature type="domain" description="DNA-directed RNA polymerase RBP11-like dimerisation" evidence="8">
    <location>
        <begin position="41"/>
        <end position="113"/>
    </location>
</feature>
<evidence type="ECO:0000256" key="1">
    <source>
        <dbReference type="ARBA" id="ARBA00004123"/>
    </source>
</evidence>
<dbReference type="InterPro" id="IPR009025">
    <property type="entry name" value="RBP11-like_dimer"/>
</dbReference>
<dbReference type="GO" id="GO:0005666">
    <property type="term" value="C:RNA polymerase III complex"/>
    <property type="evidence" value="ECO:0007669"/>
    <property type="project" value="TreeGrafter"/>
</dbReference>
<dbReference type="GO" id="GO:0046983">
    <property type="term" value="F:protein dimerization activity"/>
    <property type="evidence" value="ECO:0007669"/>
    <property type="project" value="InterPro"/>
</dbReference>
<keyword evidence="4" id="KW-0804">Transcription</keyword>
<dbReference type="PANTHER" id="PTHR13946">
    <property type="entry name" value="DNA-DIRECTED RNA POLYMERASE I,II,III"/>
    <property type="match status" value="1"/>
</dbReference>
<name>A0A9P4MM98_9PEZI</name>
<keyword evidence="5" id="KW-0539">Nucleus</keyword>
<dbReference type="GO" id="GO:0006383">
    <property type="term" value="P:transcription by RNA polymerase III"/>
    <property type="evidence" value="ECO:0007669"/>
    <property type="project" value="TreeGrafter"/>
</dbReference>
<evidence type="ECO:0000256" key="5">
    <source>
        <dbReference type="ARBA" id="ARBA00023242"/>
    </source>
</evidence>
<dbReference type="GO" id="GO:0003899">
    <property type="term" value="F:DNA-directed RNA polymerase activity"/>
    <property type="evidence" value="ECO:0007669"/>
    <property type="project" value="InterPro"/>
</dbReference>
<keyword evidence="10" id="KW-1185">Reference proteome</keyword>
<organism evidence="9 10">
    <name type="scientific">Myriangium duriaei CBS 260.36</name>
    <dbReference type="NCBI Taxonomy" id="1168546"/>
    <lineage>
        <taxon>Eukaryota</taxon>
        <taxon>Fungi</taxon>
        <taxon>Dikarya</taxon>
        <taxon>Ascomycota</taxon>
        <taxon>Pezizomycotina</taxon>
        <taxon>Dothideomycetes</taxon>
        <taxon>Dothideomycetidae</taxon>
        <taxon>Myriangiales</taxon>
        <taxon>Myriangiaceae</taxon>
        <taxon>Myriangium</taxon>
    </lineage>
</organism>
<dbReference type="HAMAP" id="MF_00261">
    <property type="entry name" value="RNApol_arch_Rpo11"/>
    <property type="match status" value="1"/>
</dbReference>
<sequence length="125" mass="13958">MSDVDMSDAQTGSEANAPVDSEPQREPNRIRVLPGSTETAASFEFEKEDHTLGNALRYVIMKNPDVEFCGYSIPHPSEARMNLRIQTWDEVSAYDVLEKGLQDLADLCDVVIDKFTIARDGYKSS</sequence>
<evidence type="ECO:0000256" key="4">
    <source>
        <dbReference type="ARBA" id="ARBA00023163"/>
    </source>
</evidence>
<proteinExistence type="inferred from homology"/>
<comment type="similarity">
    <text evidence="6">Belongs to the archaeal Rpo11/eukaryotic RPB11/RPC19 RNA polymerase subunit family.</text>
</comment>
<dbReference type="AlphaFoldDB" id="A0A9P4MM98"/>
<dbReference type="InterPro" id="IPR036603">
    <property type="entry name" value="RBP11-like"/>
</dbReference>
<gene>
    <name evidence="9" type="ORF">K461DRAFT_284459</name>
</gene>
<dbReference type="InterPro" id="IPR022905">
    <property type="entry name" value="Rpo11-like"/>
</dbReference>
<keyword evidence="3 9" id="KW-0240">DNA-directed RNA polymerase</keyword>
<protein>
    <recommendedName>
        <fullName evidence="2">DNA-directed RNA polymerases I and III subunit RPAC2</fullName>
    </recommendedName>
</protein>
<evidence type="ECO:0000259" key="8">
    <source>
        <dbReference type="Pfam" id="PF13656"/>
    </source>
</evidence>
<dbReference type="GO" id="GO:0055029">
    <property type="term" value="C:nuclear DNA-directed RNA polymerase complex"/>
    <property type="evidence" value="ECO:0007669"/>
    <property type="project" value="UniProtKB-ARBA"/>
</dbReference>
<comment type="caution">
    <text evidence="9">The sequence shown here is derived from an EMBL/GenBank/DDBJ whole genome shotgun (WGS) entry which is preliminary data.</text>
</comment>
<accession>A0A9P4MM98</accession>
<dbReference type="SUPFAM" id="SSF55257">
    <property type="entry name" value="RBP11-like subunits of RNA polymerase"/>
    <property type="match status" value="1"/>
</dbReference>
<dbReference type="PANTHER" id="PTHR13946:SF28">
    <property type="entry name" value="DNA-DIRECTED RNA POLYMERASES I AND III SUBUNIT RPAC2"/>
    <property type="match status" value="1"/>
</dbReference>
<evidence type="ECO:0000256" key="6">
    <source>
        <dbReference type="ARBA" id="ARBA00025751"/>
    </source>
</evidence>
<dbReference type="InterPro" id="IPR033898">
    <property type="entry name" value="RNAP_AC19"/>
</dbReference>
<dbReference type="GO" id="GO:0005736">
    <property type="term" value="C:RNA polymerase I complex"/>
    <property type="evidence" value="ECO:0007669"/>
    <property type="project" value="TreeGrafter"/>
</dbReference>
<comment type="subcellular location">
    <subcellularLocation>
        <location evidence="1">Nucleus</location>
    </subcellularLocation>
</comment>
<dbReference type="FunFam" id="3.30.1360.10:FF:000006">
    <property type="entry name" value="DNA-directed RNA polymerases I and III subunit RPAC2"/>
    <property type="match status" value="1"/>
</dbReference>
<dbReference type="Pfam" id="PF13656">
    <property type="entry name" value="RNA_pol_L_2"/>
    <property type="match status" value="1"/>
</dbReference>
<dbReference type="InterPro" id="IPR008193">
    <property type="entry name" value="RNA_pol_Rpb11_13-16kDa_CS"/>
</dbReference>
<evidence type="ECO:0000256" key="7">
    <source>
        <dbReference type="SAM" id="MobiDB-lite"/>
    </source>
</evidence>
<feature type="region of interest" description="Disordered" evidence="7">
    <location>
        <begin position="1"/>
        <end position="32"/>
    </location>
</feature>
<dbReference type="CDD" id="cd07029">
    <property type="entry name" value="RNAP_I_III_AC19"/>
    <property type="match status" value="1"/>
</dbReference>
<dbReference type="OrthoDB" id="510325at2759"/>
<reference evidence="9" key="1">
    <citation type="journal article" date="2020" name="Stud. Mycol.">
        <title>101 Dothideomycetes genomes: a test case for predicting lifestyles and emergence of pathogens.</title>
        <authorList>
            <person name="Haridas S."/>
            <person name="Albert R."/>
            <person name="Binder M."/>
            <person name="Bloem J."/>
            <person name="Labutti K."/>
            <person name="Salamov A."/>
            <person name="Andreopoulos B."/>
            <person name="Baker S."/>
            <person name="Barry K."/>
            <person name="Bills G."/>
            <person name="Bluhm B."/>
            <person name="Cannon C."/>
            <person name="Castanera R."/>
            <person name="Culley D."/>
            <person name="Daum C."/>
            <person name="Ezra D."/>
            <person name="Gonzalez J."/>
            <person name="Henrissat B."/>
            <person name="Kuo A."/>
            <person name="Liang C."/>
            <person name="Lipzen A."/>
            <person name="Lutzoni F."/>
            <person name="Magnuson J."/>
            <person name="Mondo S."/>
            <person name="Nolan M."/>
            <person name="Ohm R."/>
            <person name="Pangilinan J."/>
            <person name="Park H.-J."/>
            <person name="Ramirez L."/>
            <person name="Alfaro M."/>
            <person name="Sun H."/>
            <person name="Tritt A."/>
            <person name="Yoshinaga Y."/>
            <person name="Zwiers L.-H."/>
            <person name="Turgeon B."/>
            <person name="Goodwin S."/>
            <person name="Spatafora J."/>
            <person name="Crous P."/>
            <person name="Grigoriev I."/>
        </authorList>
    </citation>
    <scope>NUCLEOTIDE SEQUENCE</scope>
    <source>
        <strain evidence="9">CBS 260.36</strain>
    </source>
</reference>
<dbReference type="Proteomes" id="UP000799439">
    <property type="component" value="Unassembled WGS sequence"/>
</dbReference>
<dbReference type="GO" id="GO:0006362">
    <property type="term" value="P:transcription elongation by RNA polymerase I"/>
    <property type="evidence" value="ECO:0007669"/>
    <property type="project" value="TreeGrafter"/>
</dbReference>